<comment type="subcellular location">
    <subcellularLocation>
        <location evidence="2">Cell membrane</location>
        <topology evidence="2">Multi-pass membrane protein</topology>
    </subcellularLocation>
</comment>
<dbReference type="FunFam" id="1.10.1220.70:FF:000001">
    <property type="entry name" value="Olfactory receptor"/>
    <property type="match status" value="1"/>
</dbReference>
<keyword evidence="9" id="KW-0675">Receptor</keyword>
<dbReference type="GO" id="GO:0004984">
    <property type="term" value="F:olfactory receptor activity"/>
    <property type="evidence" value="ECO:0007669"/>
    <property type="project" value="InterPro"/>
</dbReference>
<evidence type="ECO:0000256" key="10">
    <source>
        <dbReference type="ARBA" id="ARBA00023224"/>
    </source>
</evidence>
<dbReference type="Proteomes" id="UP000322234">
    <property type="component" value="Unassembled WGS sequence"/>
</dbReference>
<accession>A0A6B0S9K4</accession>
<comment type="function">
    <text evidence="1">Putative odorant or sperm cell receptor.</text>
</comment>
<protein>
    <recommendedName>
        <fullName evidence="14">G-protein coupled receptors family 1 profile domain-containing protein</fullName>
    </recommendedName>
</protein>
<evidence type="ECO:0000256" key="3">
    <source>
        <dbReference type="ARBA" id="ARBA00010663"/>
    </source>
</evidence>
<dbReference type="AlphaFoldDB" id="A0A6B0S9K4"/>
<keyword evidence="13" id="KW-1185">Reference proteome</keyword>
<evidence type="ECO:0000256" key="4">
    <source>
        <dbReference type="ARBA" id="ARBA00022475"/>
    </source>
</evidence>
<evidence type="ECO:0000256" key="9">
    <source>
        <dbReference type="ARBA" id="ARBA00023170"/>
    </source>
</evidence>
<evidence type="ECO:0000256" key="8">
    <source>
        <dbReference type="ARBA" id="ARBA00023136"/>
    </source>
</evidence>
<evidence type="ECO:0008006" key="14">
    <source>
        <dbReference type="Google" id="ProtNLM"/>
    </source>
</evidence>
<dbReference type="PANTHER" id="PTHR48018">
    <property type="entry name" value="OLFACTORY RECEPTOR"/>
    <property type="match status" value="1"/>
</dbReference>
<name>A0A6B0S9K4_9CETA</name>
<organism evidence="12 13">
    <name type="scientific">Bos mutus</name>
    <name type="common">wild yak</name>
    <dbReference type="NCBI Taxonomy" id="72004"/>
    <lineage>
        <taxon>Eukaryota</taxon>
        <taxon>Metazoa</taxon>
        <taxon>Chordata</taxon>
        <taxon>Craniata</taxon>
        <taxon>Vertebrata</taxon>
        <taxon>Euteleostomi</taxon>
        <taxon>Mammalia</taxon>
        <taxon>Eutheria</taxon>
        <taxon>Laurasiatheria</taxon>
        <taxon>Artiodactyla</taxon>
        <taxon>Ruminantia</taxon>
        <taxon>Pecora</taxon>
        <taxon>Bovidae</taxon>
        <taxon>Bovinae</taxon>
        <taxon>Bos</taxon>
    </lineage>
</organism>
<reference evidence="12" key="1">
    <citation type="submission" date="2019-10" db="EMBL/GenBank/DDBJ databases">
        <title>The sequence and de novo assembly of the wild yak genome.</title>
        <authorList>
            <person name="Liu Y."/>
        </authorList>
    </citation>
    <scope>NUCLEOTIDE SEQUENCE [LARGE SCALE GENOMIC DNA]</scope>
    <source>
        <strain evidence="12">WY2019</strain>
    </source>
</reference>
<evidence type="ECO:0000256" key="6">
    <source>
        <dbReference type="ARBA" id="ARBA00022989"/>
    </source>
</evidence>
<gene>
    <name evidence="12" type="ORF">E5288_WYG022443</name>
</gene>
<evidence type="ECO:0000256" key="5">
    <source>
        <dbReference type="ARBA" id="ARBA00022692"/>
    </source>
</evidence>
<dbReference type="Gene3D" id="1.10.1220.70">
    <property type="match status" value="1"/>
</dbReference>
<evidence type="ECO:0000256" key="2">
    <source>
        <dbReference type="ARBA" id="ARBA00004651"/>
    </source>
</evidence>
<evidence type="ECO:0000256" key="1">
    <source>
        <dbReference type="ARBA" id="ARBA00003929"/>
    </source>
</evidence>
<keyword evidence="5 11" id="KW-0812">Transmembrane</keyword>
<feature type="transmembrane region" description="Helical" evidence="11">
    <location>
        <begin position="55"/>
        <end position="81"/>
    </location>
</feature>
<evidence type="ECO:0000256" key="11">
    <source>
        <dbReference type="SAM" id="Phobius"/>
    </source>
</evidence>
<proteinExistence type="inferred from homology"/>
<sequence length="143" mass="16474">MVSYVYGSLTGLMETMWTYNLAFCGRNEINHFYCADPPLIKLACSNTYNKELSMFVVAGFNFTCSFFIILISYIYIFPATLRIHSTEGRPPSEDSVQQGKMVAVFYTTVILMLNPVIYSLRSKDVKEAFIKELFIRKLLFINK</sequence>
<evidence type="ECO:0000313" key="12">
    <source>
        <dbReference type="EMBL" id="MXQ96734.1"/>
    </source>
</evidence>
<keyword evidence="10" id="KW-0807">Transducer</keyword>
<comment type="similarity">
    <text evidence="3">Belongs to the G-protein coupled receptor 1 family.</text>
</comment>
<evidence type="ECO:0000256" key="7">
    <source>
        <dbReference type="ARBA" id="ARBA00023040"/>
    </source>
</evidence>
<feature type="transmembrane region" description="Helical" evidence="11">
    <location>
        <begin position="101"/>
        <end position="120"/>
    </location>
</feature>
<keyword evidence="6 11" id="KW-1133">Transmembrane helix</keyword>
<keyword evidence="4" id="KW-1003">Cell membrane</keyword>
<comment type="caution">
    <text evidence="12">The sequence shown here is derived from an EMBL/GenBank/DDBJ whole genome shotgun (WGS) entry which is preliminary data.</text>
</comment>
<evidence type="ECO:0000313" key="13">
    <source>
        <dbReference type="Proteomes" id="UP000322234"/>
    </source>
</evidence>
<dbReference type="Pfam" id="PF13853">
    <property type="entry name" value="7tm_4"/>
    <property type="match status" value="1"/>
</dbReference>
<keyword evidence="8 11" id="KW-0472">Membrane</keyword>
<dbReference type="GO" id="GO:0004930">
    <property type="term" value="F:G protein-coupled receptor activity"/>
    <property type="evidence" value="ECO:0007669"/>
    <property type="project" value="UniProtKB-KW"/>
</dbReference>
<keyword evidence="7" id="KW-0297">G-protein coupled receptor</keyword>
<dbReference type="InterPro" id="IPR000725">
    <property type="entry name" value="Olfact_rcpt"/>
</dbReference>
<dbReference type="EMBL" id="VBQZ03000172">
    <property type="protein sequence ID" value="MXQ96734.1"/>
    <property type="molecule type" value="Genomic_DNA"/>
</dbReference>
<dbReference type="SUPFAM" id="SSF81321">
    <property type="entry name" value="Family A G protein-coupled receptor-like"/>
    <property type="match status" value="1"/>
</dbReference>
<dbReference type="GO" id="GO:0005886">
    <property type="term" value="C:plasma membrane"/>
    <property type="evidence" value="ECO:0007669"/>
    <property type="project" value="UniProtKB-SubCell"/>
</dbReference>